<dbReference type="GO" id="GO:0016020">
    <property type="term" value="C:membrane"/>
    <property type="evidence" value="ECO:0007669"/>
    <property type="project" value="TreeGrafter"/>
</dbReference>
<proteinExistence type="predicted"/>
<dbReference type="InterPro" id="IPR000073">
    <property type="entry name" value="AB_hydrolase_1"/>
</dbReference>
<dbReference type="AlphaFoldDB" id="A0A1G8JPC8"/>
<gene>
    <name evidence="2" type="ORF">SAMN04488540_101117</name>
</gene>
<name>A0A1G8JPC8_9GAMM</name>
<dbReference type="Gene3D" id="3.40.50.1820">
    <property type="entry name" value="alpha/beta hydrolase"/>
    <property type="match status" value="1"/>
</dbReference>
<dbReference type="SUPFAM" id="SSF53474">
    <property type="entry name" value="alpha/beta-Hydrolases"/>
    <property type="match status" value="1"/>
</dbReference>
<dbReference type="PANTHER" id="PTHR43798:SF33">
    <property type="entry name" value="HYDROLASE, PUTATIVE (AFU_ORTHOLOGUE AFUA_2G14860)-RELATED"/>
    <property type="match status" value="1"/>
</dbReference>
<protein>
    <submittedName>
        <fullName evidence="2">Pimeloyl-ACP methyl ester carboxylesterase</fullName>
    </submittedName>
</protein>
<dbReference type="Pfam" id="PF12697">
    <property type="entry name" value="Abhydrolase_6"/>
    <property type="match status" value="1"/>
</dbReference>
<dbReference type="PANTHER" id="PTHR43798">
    <property type="entry name" value="MONOACYLGLYCEROL LIPASE"/>
    <property type="match status" value="1"/>
</dbReference>
<feature type="domain" description="AB hydrolase-1" evidence="1">
    <location>
        <begin position="13"/>
        <end position="259"/>
    </location>
</feature>
<dbReference type="InterPro" id="IPR050266">
    <property type="entry name" value="AB_hydrolase_sf"/>
</dbReference>
<sequence length="268" mass="30183">MQFEQFGQGSTRLVFCHANGFPPATYRRLFAALGGGVEAALLAPLTMPVTEAKQGAWWLMAEDLAAWLSRQPEPVVLAGHSMGAVVACLASMQCPDRVAGLVMLDPVFLPTRWVAPMRLMPKRFKLKQPMVARTLRRPYRFEDHAGAFEFHRGKRAFAGMDDQALEDYIHAAFVADEQGVCLRYSREWEAHIYQTAPWIWPRLSRLKVPTLAIRGGRSDTVTPASWARMRRLMPDATLVQLPDCGHLLPMERPDAVAEAINAWLERRC</sequence>
<accession>A0A1G8JPC8</accession>
<evidence type="ECO:0000313" key="3">
    <source>
        <dbReference type="Proteomes" id="UP000199527"/>
    </source>
</evidence>
<evidence type="ECO:0000313" key="2">
    <source>
        <dbReference type="EMBL" id="SDI33159.1"/>
    </source>
</evidence>
<dbReference type="EMBL" id="FNEM01000001">
    <property type="protein sequence ID" value="SDI33159.1"/>
    <property type="molecule type" value="Genomic_DNA"/>
</dbReference>
<organism evidence="2 3">
    <name type="scientific">Ferrimonas sediminum</name>
    <dbReference type="NCBI Taxonomy" id="718193"/>
    <lineage>
        <taxon>Bacteria</taxon>
        <taxon>Pseudomonadati</taxon>
        <taxon>Pseudomonadota</taxon>
        <taxon>Gammaproteobacteria</taxon>
        <taxon>Alteromonadales</taxon>
        <taxon>Ferrimonadaceae</taxon>
        <taxon>Ferrimonas</taxon>
    </lineage>
</organism>
<reference evidence="3" key="1">
    <citation type="submission" date="2016-10" db="EMBL/GenBank/DDBJ databases">
        <authorList>
            <person name="Varghese N."/>
            <person name="Submissions S."/>
        </authorList>
    </citation>
    <scope>NUCLEOTIDE SEQUENCE [LARGE SCALE GENOMIC DNA]</scope>
    <source>
        <strain evidence="3">DSM 23317</strain>
    </source>
</reference>
<dbReference type="InterPro" id="IPR029058">
    <property type="entry name" value="AB_hydrolase_fold"/>
</dbReference>
<keyword evidence="3" id="KW-1185">Reference proteome</keyword>
<evidence type="ECO:0000259" key="1">
    <source>
        <dbReference type="Pfam" id="PF12697"/>
    </source>
</evidence>
<dbReference type="Proteomes" id="UP000199527">
    <property type="component" value="Unassembled WGS sequence"/>
</dbReference>